<dbReference type="KEGG" id="cai:Caci_3753"/>
<sequence length="68" mass="7281">MKSIISRLSDKALSALLREETAGACIPEQGKPCTNSYCSSSGAWYTCSSTYSCTGACSCTPHYTQNRC</sequence>
<dbReference type="AlphaFoldDB" id="C7QC36"/>
<dbReference type="OrthoDB" id="3402080at2"/>
<dbReference type="RefSeq" id="WP_015792384.1">
    <property type="nucleotide sequence ID" value="NC_013131.1"/>
</dbReference>
<dbReference type="Proteomes" id="UP000000851">
    <property type="component" value="Chromosome"/>
</dbReference>
<evidence type="ECO:0000313" key="1">
    <source>
        <dbReference type="EMBL" id="ACU72655.1"/>
    </source>
</evidence>
<proteinExistence type="predicted"/>
<organism evidence="1 2">
    <name type="scientific">Catenulispora acidiphila (strain DSM 44928 / JCM 14897 / NBRC 102108 / NRRL B-24433 / ID139908)</name>
    <dbReference type="NCBI Taxonomy" id="479433"/>
    <lineage>
        <taxon>Bacteria</taxon>
        <taxon>Bacillati</taxon>
        <taxon>Actinomycetota</taxon>
        <taxon>Actinomycetes</taxon>
        <taxon>Catenulisporales</taxon>
        <taxon>Catenulisporaceae</taxon>
        <taxon>Catenulispora</taxon>
    </lineage>
</organism>
<gene>
    <name evidence="1" type="ordered locus">Caci_3753</name>
</gene>
<dbReference type="InParanoid" id="C7QC36"/>
<accession>C7QC36</accession>
<name>C7QC36_CATAD</name>
<dbReference type="HOGENOM" id="CLU_2618038_0_0_11"/>
<keyword evidence="2" id="KW-1185">Reference proteome</keyword>
<evidence type="ECO:0000313" key="2">
    <source>
        <dbReference type="Proteomes" id="UP000000851"/>
    </source>
</evidence>
<dbReference type="EMBL" id="CP001700">
    <property type="protein sequence ID" value="ACU72655.1"/>
    <property type="molecule type" value="Genomic_DNA"/>
</dbReference>
<dbReference type="STRING" id="479433.Caci_3753"/>
<reference evidence="1 2" key="1">
    <citation type="journal article" date="2009" name="Stand. Genomic Sci.">
        <title>Complete genome sequence of Catenulispora acidiphila type strain (ID 139908).</title>
        <authorList>
            <person name="Copeland A."/>
            <person name="Lapidus A."/>
            <person name="Glavina Del Rio T."/>
            <person name="Nolan M."/>
            <person name="Lucas S."/>
            <person name="Chen F."/>
            <person name="Tice H."/>
            <person name="Cheng J.F."/>
            <person name="Bruce D."/>
            <person name="Goodwin L."/>
            <person name="Pitluck S."/>
            <person name="Mikhailova N."/>
            <person name="Pati A."/>
            <person name="Ivanova N."/>
            <person name="Mavromatis K."/>
            <person name="Chen A."/>
            <person name="Palaniappan K."/>
            <person name="Chain P."/>
            <person name="Land M."/>
            <person name="Hauser L."/>
            <person name="Chang Y.J."/>
            <person name="Jeffries C.D."/>
            <person name="Chertkov O."/>
            <person name="Brettin T."/>
            <person name="Detter J.C."/>
            <person name="Han C."/>
            <person name="Ali Z."/>
            <person name="Tindall B.J."/>
            <person name="Goker M."/>
            <person name="Bristow J."/>
            <person name="Eisen J.A."/>
            <person name="Markowitz V."/>
            <person name="Hugenholtz P."/>
            <person name="Kyrpides N.C."/>
            <person name="Klenk H.P."/>
        </authorList>
    </citation>
    <scope>NUCLEOTIDE SEQUENCE [LARGE SCALE GENOMIC DNA]</scope>
    <source>
        <strain evidence="2">DSM 44928 / JCM 14897 / NBRC 102108 / NRRL B-24433 / ID139908</strain>
    </source>
</reference>
<protein>
    <submittedName>
        <fullName evidence="1">Uncharacterized protein</fullName>
    </submittedName>
</protein>